<dbReference type="InterPro" id="IPR029419">
    <property type="entry name" value="Arg_succ_lyase_C"/>
</dbReference>
<dbReference type="SUPFAM" id="SSF48557">
    <property type="entry name" value="L-aspartase-like"/>
    <property type="match status" value="1"/>
</dbReference>
<dbReference type="PRINTS" id="PR00149">
    <property type="entry name" value="FUMRATELYASE"/>
</dbReference>
<proteinExistence type="inferred from homology"/>
<dbReference type="InterPro" id="IPR000362">
    <property type="entry name" value="Fumarate_lyase_fam"/>
</dbReference>
<sequence length="458" mass="52001">MAEKLWGGRFSLSTHKLAEEFNASINFDRKLYRFDIKGSIAHVEMLAKQGIIVEDEARQIKDGLEKIEAEIEEGDFEFRDEDEDIHMAIEKRLHELIGPIAGKLHTARSRNDQVATDFRMYLRERVDEISECLRELMQVIVDKSREKIDVVMPGYTHLQTAQPVLFSQYAMAYFQMFKRDFLRFKDFRERMNECPLGAGALAGTTFDIDRDYTAEKLGFGKPTSNSLDSVSDRDFALEFLSAASICGMHLSRISEEMIIFSSAEFAFLDLPDDFCTGSSIMPQKKNPDMPELIRGKTGRLYGNMISLFTTLKGLPLAYNKDMQEDKEPVFDSVETLISSLRIFTEMFAKMKLNEKKMAKAAGGGFSTATDLADYLVRKGMPFREAHNVVGKTVAYALSKNKGLEDLEMEEFRQFSRVIEGDIFEYVVVAKSVDSRKAKGGTAKSSVLQQIKEAEEFLT</sequence>
<dbReference type="PANTHER" id="PTHR43814">
    <property type="entry name" value="ARGININOSUCCINATE LYASE"/>
    <property type="match status" value="1"/>
</dbReference>
<keyword evidence="7" id="KW-0963">Cytoplasm</keyword>
<evidence type="ECO:0000256" key="2">
    <source>
        <dbReference type="ARBA" id="ARBA00004941"/>
    </source>
</evidence>
<evidence type="ECO:0000313" key="11">
    <source>
        <dbReference type="Proteomes" id="UP000262325"/>
    </source>
</evidence>
<dbReference type="FunFam" id="1.10.275.10:FF:000002">
    <property type="entry name" value="Argininosuccinate lyase"/>
    <property type="match status" value="1"/>
</dbReference>
<dbReference type="EMBL" id="DPPF01000024">
    <property type="protein sequence ID" value="HCW92278.1"/>
    <property type="molecule type" value="Genomic_DNA"/>
</dbReference>
<evidence type="ECO:0000259" key="8">
    <source>
        <dbReference type="Pfam" id="PF00206"/>
    </source>
</evidence>
<dbReference type="GO" id="GO:0042450">
    <property type="term" value="P:L-arginine biosynthetic process via ornithine"/>
    <property type="evidence" value="ECO:0007669"/>
    <property type="project" value="UniProtKB-UniRule"/>
</dbReference>
<dbReference type="InterPro" id="IPR009049">
    <property type="entry name" value="Argininosuccinate_lyase"/>
</dbReference>
<dbReference type="Gene3D" id="1.10.275.10">
    <property type="entry name" value="Fumarase/aspartase (N-terminal domain)"/>
    <property type="match status" value="1"/>
</dbReference>
<evidence type="ECO:0000256" key="6">
    <source>
        <dbReference type="ARBA" id="ARBA00023239"/>
    </source>
</evidence>
<keyword evidence="6 7" id="KW-0456">Lyase</keyword>
<dbReference type="FunFam" id="1.20.200.10:FF:000015">
    <property type="entry name" value="argininosuccinate lyase isoform X2"/>
    <property type="match status" value="1"/>
</dbReference>
<dbReference type="GO" id="GO:0005829">
    <property type="term" value="C:cytosol"/>
    <property type="evidence" value="ECO:0007669"/>
    <property type="project" value="TreeGrafter"/>
</dbReference>
<dbReference type="UniPathway" id="UPA00068">
    <property type="reaction ID" value="UER00114"/>
</dbReference>
<dbReference type="InterPro" id="IPR008948">
    <property type="entry name" value="L-Aspartase-like"/>
</dbReference>
<comment type="similarity">
    <text evidence="7">Belongs to the lyase 1 family. Argininosuccinate lyase subfamily.</text>
</comment>
<reference evidence="10 11" key="1">
    <citation type="journal article" date="2018" name="Nat. Biotechnol.">
        <title>A standardized bacterial taxonomy based on genome phylogeny substantially revises the tree of life.</title>
        <authorList>
            <person name="Parks D.H."/>
            <person name="Chuvochina M."/>
            <person name="Waite D.W."/>
            <person name="Rinke C."/>
            <person name="Skarshewski A."/>
            <person name="Chaumeil P.A."/>
            <person name="Hugenholtz P."/>
        </authorList>
    </citation>
    <scope>NUCLEOTIDE SEQUENCE [LARGE SCALE GENOMIC DNA]</scope>
    <source>
        <strain evidence="10">UBA8672</strain>
    </source>
</reference>
<evidence type="ECO:0000256" key="5">
    <source>
        <dbReference type="ARBA" id="ARBA00022605"/>
    </source>
</evidence>
<dbReference type="InterPro" id="IPR020557">
    <property type="entry name" value="Fumarate_lyase_CS"/>
</dbReference>
<feature type="domain" description="Argininosuccinate lyase C-terminal" evidence="9">
    <location>
        <begin position="365"/>
        <end position="432"/>
    </location>
</feature>
<evidence type="ECO:0000256" key="4">
    <source>
        <dbReference type="ARBA" id="ARBA00022571"/>
    </source>
</evidence>
<comment type="pathway">
    <text evidence="2 7">Amino-acid biosynthesis; L-arginine biosynthesis; L-arginine from L-ornithine and carbamoyl phosphate: step 3/3.</text>
</comment>
<dbReference type="InterPro" id="IPR022761">
    <property type="entry name" value="Fumarate_lyase_N"/>
</dbReference>
<organism evidence="10 11">
    <name type="scientific">Flexistipes sinusarabici</name>
    <dbReference type="NCBI Taxonomy" id="2352"/>
    <lineage>
        <taxon>Bacteria</taxon>
        <taxon>Pseudomonadati</taxon>
        <taxon>Deferribacterota</taxon>
        <taxon>Deferribacteres</taxon>
        <taxon>Deferribacterales</taxon>
        <taxon>Flexistipitaceae</taxon>
        <taxon>Flexistipes</taxon>
    </lineage>
</organism>
<name>A0A3D5Q998_FLESI</name>
<comment type="subcellular location">
    <subcellularLocation>
        <location evidence="7">Cytoplasm</location>
    </subcellularLocation>
</comment>
<dbReference type="NCBIfam" id="TIGR00838">
    <property type="entry name" value="argH"/>
    <property type="match status" value="1"/>
</dbReference>
<dbReference type="Gene3D" id="1.10.40.30">
    <property type="entry name" value="Fumarase/aspartase (C-terminal domain)"/>
    <property type="match status" value="1"/>
</dbReference>
<evidence type="ECO:0000256" key="3">
    <source>
        <dbReference type="ARBA" id="ARBA00012338"/>
    </source>
</evidence>
<evidence type="ECO:0000256" key="1">
    <source>
        <dbReference type="ARBA" id="ARBA00000985"/>
    </source>
</evidence>
<dbReference type="HAMAP" id="MF_00006">
    <property type="entry name" value="Arg_succ_lyase"/>
    <property type="match status" value="1"/>
</dbReference>
<dbReference type="FunFam" id="1.10.40.30:FF:000001">
    <property type="entry name" value="Argininosuccinate lyase"/>
    <property type="match status" value="1"/>
</dbReference>
<comment type="catalytic activity">
    <reaction evidence="1 7">
        <text>2-(N(omega)-L-arginino)succinate = fumarate + L-arginine</text>
        <dbReference type="Rhea" id="RHEA:24020"/>
        <dbReference type="ChEBI" id="CHEBI:29806"/>
        <dbReference type="ChEBI" id="CHEBI:32682"/>
        <dbReference type="ChEBI" id="CHEBI:57472"/>
        <dbReference type="EC" id="4.3.2.1"/>
    </reaction>
</comment>
<evidence type="ECO:0000313" key="10">
    <source>
        <dbReference type="EMBL" id="HCW92278.1"/>
    </source>
</evidence>
<dbReference type="PROSITE" id="PS00163">
    <property type="entry name" value="FUMARATE_LYASES"/>
    <property type="match status" value="1"/>
</dbReference>
<evidence type="ECO:0000256" key="7">
    <source>
        <dbReference type="HAMAP-Rule" id="MF_00006"/>
    </source>
</evidence>
<dbReference type="EC" id="4.3.2.1" evidence="3 7"/>
<dbReference type="GO" id="GO:0004056">
    <property type="term" value="F:argininosuccinate lyase activity"/>
    <property type="evidence" value="ECO:0007669"/>
    <property type="project" value="UniProtKB-UniRule"/>
</dbReference>
<protein>
    <recommendedName>
        <fullName evidence="3 7">Argininosuccinate lyase</fullName>
        <shortName evidence="7">ASAL</shortName>
        <ecNumber evidence="3 7">4.3.2.1</ecNumber>
    </recommendedName>
    <alternativeName>
        <fullName evidence="7">Arginosuccinase</fullName>
    </alternativeName>
</protein>
<comment type="caution">
    <text evidence="10">The sequence shown here is derived from an EMBL/GenBank/DDBJ whole genome shotgun (WGS) entry which is preliminary data.</text>
</comment>
<dbReference type="Pfam" id="PF00206">
    <property type="entry name" value="Lyase_1"/>
    <property type="match status" value="1"/>
</dbReference>
<dbReference type="PANTHER" id="PTHR43814:SF1">
    <property type="entry name" value="ARGININOSUCCINATE LYASE"/>
    <property type="match status" value="1"/>
</dbReference>
<dbReference type="Proteomes" id="UP000262325">
    <property type="component" value="Unassembled WGS sequence"/>
</dbReference>
<accession>A0A3D5Q998</accession>
<dbReference type="InterPro" id="IPR024083">
    <property type="entry name" value="Fumarase/histidase_N"/>
</dbReference>
<dbReference type="AlphaFoldDB" id="A0A3D5Q998"/>
<keyword evidence="4 7" id="KW-0055">Arginine biosynthesis</keyword>
<dbReference type="Gene3D" id="1.20.200.10">
    <property type="entry name" value="Fumarase/aspartase (Central domain)"/>
    <property type="match status" value="1"/>
</dbReference>
<feature type="domain" description="Fumarate lyase N-terminal" evidence="8">
    <location>
        <begin position="8"/>
        <end position="302"/>
    </location>
</feature>
<evidence type="ECO:0000259" key="9">
    <source>
        <dbReference type="Pfam" id="PF14698"/>
    </source>
</evidence>
<dbReference type="Pfam" id="PF14698">
    <property type="entry name" value="ASL_C2"/>
    <property type="match status" value="1"/>
</dbReference>
<keyword evidence="5 7" id="KW-0028">Amino-acid biosynthesis</keyword>
<gene>
    <name evidence="7 10" type="primary">argH</name>
    <name evidence="10" type="ORF">DHM44_01185</name>
</gene>
<dbReference type="CDD" id="cd01359">
    <property type="entry name" value="Argininosuccinate_lyase"/>
    <property type="match status" value="1"/>
</dbReference>
<dbReference type="PRINTS" id="PR00145">
    <property type="entry name" value="ARGSUCLYASE"/>
</dbReference>